<evidence type="ECO:0000313" key="2">
    <source>
        <dbReference type="EnsemblPlants" id="OMERI07G12300.1"/>
    </source>
</evidence>
<sequence length="67" mass="7780">MASTPHRHPSPMARPWERHRPQRRRTPPSMAEMARKAHRRPAPMARPGERHRPQPSLASLIAILPIR</sequence>
<keyword evidence="3" id="KW-1185">Reference proteome</keyword>
<dbReference type="HOGENOM" id="CLU_2816784_0_0_1"/>
<feature type="region of interest" description="Disordered" evidence="1">
    <location>
        <begin position="1"/>
        <end position="67"/>
    </location>
</feature>
<dbReference type="AlphaFoldDB" id="A0A0E0EBP9"/>
<protein>
    <submittedName>
        <fullName evidence="2">Uncharacterized protein</fullName>
    </submittedName>
</protein>
<dbReference type="EnsemblPlants" id="OMERI07G12300.1">
    <property type="protein sequence ID" value="OMERI07G12300.1"/>
    <property type="gene ID" value="OMERI07G12300"/>
</dbReference>
<reference evidence="2" key="2">
    <citation type="submission" date="2018-05" db="EMBL/GenBank/DDBJ databases">
        <title>OmerRS3 (Oryza meridionalis Reference Sequence Version 3).</title>
        <authorList>
            <person name="Zhang J."/>
            <person name="Kudrna D."/>
            <person name="Lee S."/>
            <person name="Talag J."/>
            <person name="Welchert J."/>
            <person name="Wing R.A."/>
        </authorList>
    </citation>
    <scope>NUCLEOTIDE SEQUENCE [LARGE SCALE GENOMIC DNA]</scope>
    <source>
        <strain evidence="2">cv. OR44</strain>
    </source>
</reference>
<name>A0A0E0EBP9_9ORYZ</name>
<dbReference type="Proteomes" id="UP000008021">
    <property type="component" value="Chromosome 7"/>
</dbReference>
<evidence type="ECO:0000256" key="1">
    <source>
        <dbReference type="SAM" id="MobiDB-lite"/>
    </source>
</evidence>
<evidence type="ECO:0000313" key="3">
    <source>
        <dbReference type="Proteomes" id="UP000008021"/>
    </source>
</evidence>
<accession>A0A0E0EBP9</accession>
<reference evidence="2" key="1">
    <citation type="submission" date="2015-04" db="UniProtKB">
        <authorList>
            <consortium name="EnsemblPlants"/>
        </authorList>
    </citation>
    <scope>IDENTIFICATION</scope>
</reference>
<dbReference type="Gramene" id="OMERI07G12300.1">
    <property type="protein sequence ID" value="OMERI07G12300.1"/>
    <property type="gene ID" value="OMERI07G12300"/>
</dbReference>
<organism evidence="2">
    <name type="scientific">Oryza meridionalis</name>
    <dbReference type="NCBI Taxonomy" id="40149"/>
    <lineage>
        <taxon>Eukaryota</taxon>
        <taxon>Viridiplantae</taxon>
        <taxon>Streptophyta</taxon>
        <taxon>Embryophyta</taxon>
        <taxon>Tracheophyta</taxon>
        <taxon>Spermatophyta</taxon>
        <taxon>Magnoliopsida</taxon>
        <taxon>Liliopsida</taxon>
        <taxon>Poales</taxon>
        <taxon>Poaceae</taxon>
        <taxon>BOP clade</taxon>
        <taxon>Oryzoideae</taxon>
        <taxon>Oryzeae</taxon>
        <taxon>Oryzinae</taxon>
        <taxon>Oryza</taxon>
    </lineage>
</organism>
<proteinExistence type="predicted"/>